<name>Q1YRJ8_9GAMM</name>
<evidence type="ECO:0000313" key="1">
    <source>
        <dbReference type="EMBL" id="EAS47047.1"/>
    </source>
</evidence>
<protein>
    <submittedName>
        <fullName evidence="1">Uncharacterized protein</fullName>
    </submittedName>
</protein>
<sequence length="76" mass="8544">MLCSECVVRKDYLGDIIQGSGLQKANRGSVCAAELENHFHAGREDFRVLLSAMDSTQRGTMIELMDTVTKEIKRLR</sequence>
<comment type="caution">
    <text evidence="1">The sequence shown here is derived from an EMBL/GenBank/DDBJ whole genome shotgun (WGS) entry which is preliminary data.</text>
</comment>
<reference evidence="1 2" key="1">
    <citation type="submission" date="2006-03" db="EMBL/GenBank/DDBJ databases">
        <authorList>
            <person name="Giovannoni S.J."/>
            <person name="Cho J.-C."/>
            <person name="Ferriera S."/>
            <person name="Johnson J."/>
            <person name="Kravitz S."/>
            <person name="Halpern A."/>
            <person name="Remington K."/>
            <person name="Beeson K."/>
            <person name="Tran B."/>
            <person name="Rogers Y.-H."/>
            <person name="Friedman R."/>
            <person name="Venter J.C."/>
        </authorList>
    </citation>
    <scope>NUCLEOTIDE SEQUENCE [LARGE SCALE GENOMIC DNA]</scope>
    <source>
        <strain evidence="1 2">HTCC2207</strain>
    </source>
</reference>
<dbReference type="AlphaFoldDB" id="Q1YRJ8"/>
<dbReference type="HOGENOM" id="CLU_2649268_0_0_6"/>
<proteinExistence type="predicted"/>
<dbReference type="Proteomes" id="UP000005555">
    <property type="component" value="Unassembled WGS sequence"/>
</dbReference>
<gene>
    <name evidence="1" type="ORF">GB2207_05442</name>
</gene>
<accession>Q1YRJ8</accession>
<dbReference type="EMBL" id="AAPI01000004">
    <property type="protein sequence ID" value="EAS47047.1"/>
    <property type="molecule type" value="Genomic_DNA"/>
</dbReference>
<organism evidence="1 2">
    <name type="scientific">gamma proteobacterium HTCC2207</name>
    <dbReference type="NCBI Taxonomy" id="314287"/>
    <lineage>
        <taxon>Bacteria</taxon>
        <taxon>Pseudomonadati</taxon>
        <taxon>Pseudomonadota</taxon>
        <taxon>Gammaproteobacteria</taxon>
        <taxon>Cellvibrionales</taxon>
        <taxon>Porticoccaceae</taxon>
        <taxon>SAR92 clade</taxon>
    </lineage>
</organism>
<keyword evidence="2" id="KW-1185">Reference proteome</keyword>
<evidence type="ECO:0000313" key="2">
    <source>
        <dbReference type="Proteomes" id="UP000005555"/>
    </source>
</evidence>